<gene>
    <name evidence="8" type="ORF">OA50_00416</name>
</gene>
<evidence type="ECO:0000256" key="3">
    <source>
        <dbReference type="ARBA" id="ARBA00023082"/>
    </source>
</evidence>
<dbReference type="SUPFAM" id="SSF88659">
    <property type="entry name" value="Sigma3 and sigma4 domains of RNA polymerase sigma factors"/>
    <property type="match status" value="1"/>
</dbReference>
<feature type="domain" description="RNA polymerase sigma factor 70 region 4 type 2" evidence="7">
    <location>
        <begin position="126"/>
        <end position="178"/>
    </location>
</feature>
<sequence>MPFEAMSAAADEDLLADYAAGDASAARVLTQRLAPRVFAHAMRMLGGDRAEAEDVAQEALLRLWRAAPGWRMGEAKVSTWLYRVTANLCIDRIRRRRGGTDIDSVPEPMDETPSAAAGLQQQARAEALQGALDALPDRQRQAVILRHIEGLPNPEIAEIMDIGPRAVESLVARGKRALEAALIGRRAELGYEDDD</sequence>
<dbReference type="Gene3D" id="1.10.10.10">
    <property type="entry name" value="Winged helix-like DNA-binding domain superfamily/Winged helix DNA-binding domain"/>
    <property type="match status" value="1"/>
</dbReference>
<evidence type="ECO:0000256" key="5">
    <source>
        <dbReference type="ARBA" id="ARBA00023163"/>
    </source>
</evidence>
<dbReference type="InterPro" id="IPR039425">
    <property type="entry name" value="RNA_pol_sigma-70-like"/>
</dbReference>
<dbReference type="NCBIfam" id="TIGR02937">
    <property type="entry name" value="sigma70-ECF"/>
    <property type="match status" value="1"/>
</dbReference>
<reference evidence="8 9" key="1">
    <citation type="submission" date="2014-10" db="EMBL/GenBank/DDBJ databases">
        <title>Genome sequence of Ponticoccus sp. strain UMTAT08 isolated from clonal culture of toxic dinoflagellate Alexandrium tamiyavanichii.</title>
        <authorList>
            <person name="Gan H.Y."/>
            <person name="Muhd D.-D."/>
            <person name="Mohd Noor M.E."/>
            <person name="Yeong Y.S."/>
            <person name="Usup G."/>
        </authorList>
    </citation>
    <scope>NUCLEOTIDE SEQUENCE [LARGE SCALE GENOMIC DNA]</scope>
    <source>
        <strain evidence="8 9">UMTAT08</strain>
    </source>
</reference>
<dbReference type="NCBIfam" id="NF009176">
    <property type="entry name" value="PRK12524.1"/>
    <property type="match status" value="1"/>
</dbReference>
<evidence type="ECO:0000313" key="8">
    <source>
        <dbReference type="EMBL" id="KHQ55380.1"/>
    </source>
</evidence>
<dbReference type="CDD" id="cd06171">
    <property type="entry name" value="Sigma70_r4"/>
    <property type="match status" value="1"/>
</dbReference>
<dbReference type="OrthoDB" id="9780326at2"/>
<feature type="domain" description="RNA polymerase sigma-70 region 2" evidence="6">
    <location>
        <begin position="31"/>
        <end position="97"/>
    </location>
</feature>
<dbReference type="InterPro" id="IPR013325">
    <property type="entry name" value="RNA_pol_sigma_r2"/>
</dbReference>
<dbReference type="InterPro" id="IPR036388">
    <property type="entry name" value="WH-like_DNA-bd_sf"/>
</dbReference>
<keyword evidence="9" id="KW-1185">Reference proteome</keyword>
<name>A0A0B3RWU5_9RHOB</name>
<keyword evidence="5" id="KW-0804">Transcription</keyword>
<dbReference type="RefSeq" id="WP_043136663.1">
    <property type="nucleotide sequence ID" value="NZ_AP022337.1"/>
</dbReference>
<evidence type="ECO:0000259" key="6">
    <source>
        <dbReference type="Pfam" id="PF04542"/>
    </source>
</evidence>
<evidence type="ECO:0000256" key="1">
    <source>
        <dbReference type="ARBA" id="ARBA00010641"/>
    </source>
</evidence>
<dbReference type="GO" id="GO:0006352">
    <property type="term" value="P:DNA-templated transcription initiation"/>
    <property type="evidence" value="ECO:0007669"/>
    <property type="project" value="InterPro"/>
</dbReference>
<comment type="caution">
    <text evidence="8">The sequence shown here is derived from an EMBL/GenBank/DDBJ whole genome shotgun (WGS) entry which is preliminary data.</text>
</comment>
<evidence type="ECO:0000259" key="7">
    <source>
        <dbReference type="Pfam" id="PF08281"/>
    </source>
</evidence>
<dbReference type="Pfam" id="PF04542">
    <property type="entry name" value="Sigma70_r2"/>
    <property type="match status" value="1"/>
</dbReference>
<dbReference type="InterPro" id="IPR007627">
    <property type="entry name" value="RNA_pol_sigma70_r2"/>
</dbReference>
<comment type="similarity">
    <text evidence="1">Belongs to the sigma-70 factor family. ECF subfamily.</text>
</comment>
<dbReference type="PATRIC" id="fig|1515334.3.peg.419"/>
<organism evidence="8 9">
    <name type="scientific">Mameliella alba</name>
    <dbReference type="NCBI Taxonomy" id="561184"/>
    <lineage>
        <taxon>Bacteria</taxon>
        <taxon>Pseudomonadati</taxon>
        <taxon>Pseudomonadota</taxon>
        <taxon>Alphaproteobacteria</taxon>
        <taxon>Rhodobacterales</taxon>
        <taxon>Roseobacteraceae</taxon>
        <taxon>Mameliella</taxon>
    </lineage>
</organism>
<dbReference type="SUPFAM" id="SSF88946">
    <property type="entry name" value="Sigma2 domain of RNA polymerase sigma factors"/>
    <property type="match status" value="1"/>
</dbReference>
<proteinExistence type="inferred from homology"/>
<dbReference type="Gene3D" id="1.10.1740.10">
    <property type="match status" value="1"/>
</dbReference>
<dbReference type="STRING" id="561184.SAMN05216376_103419"/>
<protein>
    <submittedName>
        <fullName evidence="8">RNA polymerase sigma factor</fullName>
    </submittedName>
</protein>
<dbReference type="GO" id="GO:0003677">
    <property type="term" value="F:DNA binding"/>
    <property type="evidence" value="ECO:0007669"/>
    <property type="project" value="UniProtKB-KW"/>
</dbReference>
<accession>A0A0B3RWU5</accession>
<dbReference type="AlphaFoldDB" id="A0A0B3RWU5"/>
<keyword evidence="2" id="KW-0805">Transcription regulation</keyword>
<dbReference type="InterPro" id="IPR013249">
    <property type="entry name" value="RNA_pol_sigma70_r4_t2"/>
</dbReference>
<keyword evidence="4" id="KW-0238">DNA-binding</keyword>
<keyword evidence="3" id="KW-0731">Sigma factor</keyword>
<dbReference type="InterPro" id="IPR014284">
    <property type="entry name" value="RNA_pol_sigma-70_dom"/>
</dbReference>
<dbReference type="EMBL" id="JSUQ01000001">
    <property type="protein sequence ID" value="KHQ55380.1"/>
    <property type="molecule type" value="Genomic_DNA"/>
</dbReference>
<dbReference type="GO" id="GO:0016987">
    <property type="term" value="F:sigma factor activity"/>
    <property type="evidence" value="ECO:0007669"/>
    <property type="project" value="UniProtKB-KW"/>
</dbReference>
<dbReference type="Proteomes" id="UP000030960">
    <property type="component" value="Unassembled WGS sequence"/>
</dbReference>
<dbReference type="InterPro" id="IPR013324">
    <property type="entry name" value="RNA_pol_sigma_r3/r4-like"/>
</dbReference>
<evidence type="ECO:0000256" key="2">
    <source>
        <dbReference type="ARBA" id="ARBA00023015"/>
    </source>
</evidence>
<evidence type="ECO:0000313" key="9">
    <source>
        <dbReference type="Proteomes" id="UP000030960"/>
    </source>
</evidence>
<dbReference type="PANTHER" id="PTHR43133:SF8">
    <property type="entry name" value="RNA POLYMERASE SIGMA FACTOR HI_1459-RELATED"/>
    <property type="match status" value="1"/>
</dbReference>
<dbReference type="Pfam" id="PF08281">
    <property type="entry name" value="Sigma70_r4_2"/>
    <property type="match status" value="1"/>
</dbReference>
<evidence type="ECO:0000256" key="4">
    <source>
        <dbReference type="ARBA" id="ARBA00023125"/>
    </source>
</evidence>
<dbReference type="PANTHER" id="PTHR43133">
    <property type="entry name" value="RNA POLYMERASE ECF-TYPE SIGMA FACTO"/>
    <property type="match status" value="1"/>
</dbReference>